<dbReference type="RefSeq" id="WP_198883156.1">
    <property type="nucleotide sequence ID" value="NZ_JAEKJA010000013.1"/>
</dbReference>
<keyword evidence="2" id="KW-1185">Reference proteome</keyword>
<dbReference type="AlphaFoldDB" id="A0A934IIC0"/>
<protein>
    <submittedName>
        <fullName evidence="1">Uncharacterized protein</fullName>
    </submittedName>
</protein>
<name>A0A934IIC0_9HYPH</name>
<accession>A0A934IIC0</accession>
<proteinExistence type="predicted"/>
<comment type="caution">
    <text evidence="1">The sequence shown here is derived from an EMBL/GenBank/DDBJ whole genome shotgun (WGS) entry which is preliminary data.</text>
</comment>
<evidence type="ECO:0000313" key="1">
    <source>
        <dbReference type="EMBL" id="MBJ3777259.1"/>
    </source>
</evidence>
<dbReference type="EMBL" id="JAEKJA010000013">
    <property type="protein sequence ID" value="MBJ3777259.1"/>
    <property type="molecule type" value="Genomic_DNA"/>
</dbReference>
<evidence type="ECO:0000313" key="2">
    <source>
        <dbReference type="Proteomes" id="UP000609531"/>
    </source>
</evidence>
<reference evidence="1" key="1">
    <citation type="submission" date="2020-12" db="EMBL/GenBank/DDBJ databases">
        <title>Bacterial taxonomy.</title>
        <authorList>
            <person name="Pan X."/>
        </authorList>
    </citation>
    <scope>NUCLEOTIDE SEQUENCE</scope>
    <source>
        <strain evidence="1">B2012</strain>
    </source>
</reference>
<sequence>MRRPLCIHHWERIGQADDRLRGRCHVVRCCHCGARDQIEVTRDPVYLL</sequence>
<dbReference type="Proteomes" id="UP000609531">
    <property type="component" value="Unassembled WGS sequence"/>
</dbReference>
<gene>
    <name evidence="1" type="ORF">JCR33_16245</name>
</gene>
<organism evidence="1 2">
    <name type="scientific">Acuticoccus mangrovi</name>
    <dbReference type="NCBI Taxonomy" id="2796142"/>
    <lineage>
        <taxon>Bacteria</taxon>
        <taxon>Pseudomonadati</taxon>
        <taxon>Pseudomonadota</taxon>
        <taxon>Alphaproteobacteria</taxon>
        <taxon>Hyphomicrobiales</taxon>
        <taxon>Amorphaceae</taxon>
        <taxon>Acuticoccus</taxon>
    </lineage>
</organism>